<feature type="compositionally biased region" description="Basic and acidic residues" evidence="1">
    <location>
        <begin position="238"/>
        <end position="262"/>
    </location>
</feature>
<dbReference type="Pfam" id="PF07727">
    <property type="entry name" value="RVT_2"/>
    <property type="match status" value="1"/>
</dbReference>
<protein>
    <submittedName>
        <fullName evidence="4">Uncharacterized protein</fullName>
    </submittedName>
</protein>
<dbReference type="EMBL" id="BKCJ010003794">
    <property type="protein sequence ID" value="GEU57221.1"/>
    <property type="molecule type" value="Genomic_DNA"/>
</dbReference>
<gene>
    <name evidence="4" type="ORF">Tci_029199</name>
</gene>
<dbReference type="PANTHER" id="PTHR11439:SF483">
    <property type="entry name" value="PEPTIDE SYNTHASE GLIP-LIKE, PUTATIVE (AFU_ORTHOLOGUE AFUA_3G12920)-RELATED"/>
    <property type="match status" value="1"/>
</dbReference>
<dbReference type="InterPro" id="IPR057670">
    <property type="entry name" value="SH3_retrovirus"/>
</dbReference>
<evidence type="ECO:0000259" key="2">
    <source>
        <dbReference type="Pfam" id="PF07727"/>
    </source>
</evidence>
<reference evidence="4" key="1">
    <citation type="journal article" date="2019" name="Sci. Rep.">
        <title>Draft genome of Tanacetum cinerariifolium, the natural source of mosquito coil.</title>
        <authorList>
            <person name="Yamashiro T."/>
            <person name="Shiraishi A."/>
            <person name="Satake H."/>
            <person name="Nakayama K."/>
        </authorList>
    </citation>
    <scope>NUCLEOTIDE SEQUENCE</scope>
</reference>
<feature type="domain" description="Retroviral polymerase SH3-like" evidence="3">
    <location>
        <begin position="113"/>
        <end position="151"/>
    </location>
</feature>
<feature type="region of interest" description="Disordered" evidence="1">
    <location>
        <begin position="226"/>
        <end position="278"/>
    </location>
</feature>
<feature type="non-terminal residue" evidence="4">
    <location>
        <position position="538"/>
    </location>
</feature>
<organism evidence="4">
    <name type="scientific">Tanacetum cinerariifolium</name>
    <name type="common">Dalmatian daisy</name>
    <name type="synonym">Chrysanthemum cinerariifolium</name>
    <dbReference type="NCBI Taxonomy" id="118510"/>
    <lineage>
        <taxon>Eukaryota</taxon>
        <taxon>Viridiplantae</taxon>
        <taxon>Streptophyta</taxon>
        <taxon>Embryophyta</taxon>
        <taxon>Tracheophyta</taxon>
        <taxon>Spermatophyta</taxon>
        <taxon>Magnoliopsida</taxon>
        <taxon>eudicotyledons</taxon>
        <taxon>Gunneridae</taxon>
        <taxon>Pentapetalae</taxon>
        <taxon>asterids</taxon>
        <taxon>campanulids</taxon>
        <taxon>Asterales</taxon>
        <taxon>Asteraceae</taxon>
        <taxon>Asteroideae</taxon>
        <taxon>Anthemideae</taxon>
        <taxon>Anthemidinae</taxon>
        <taxon>Tanacetum</taxon>
    </lineage>
</organism>
<dbReference type="InterPro" id="IPR013103">
    <property type="entry name" value="RVT_2"/>
</dbReference>
<feature type="compositionally biased region" description="Polar residues" evidence="1">
    <location>
        <begin position="226"/>
        <end position="237"/>
    </location>
</feature>
<dbReference type="PANTHER" id="PTHR11439">
    <property type="entry name" value="GAG-POL-RELATED RETROTRANSPOSON"/>
    <property type="match status" value="1"/>
</dbReference>
<sequence length="538" mass="60768">MAKPILNENMEKAQTESNLSITCNDINIELNKEFLEELQNNTYHGWIDEDVMDHIAKVLEMIDLIYIPGVNSHQLRMKIFPLSLADDARQWWINDGEGKITVWEELLGIFLGRSDDGFFLGYSLNSKAFRVYNFRTRKVEENLHIRFLENKPIIAGDGPKWLFNINALTKSMSYVPIVAGTNSNNFVGTEESIGACHASKVTGSSNGYILMSLWKDGLLFDYSLKNASNNEPQPSNDDGNKDDEGVSKENRIDDQERPKNDTQDVNTVGPSINTDSTSVNTEVDISNISTTHIVPSAPNTRIHEDHSLDHVIGDVQSGVQTMRMTKTTHEQGFISAIYEGKTHKHLHTCLFACFLSQEEPKKGYTQEEGIDYDEVFAPVARIKAIRLVLAFASFKDFVVYQIDVKSAFLYGKIEEEVYVYQPSGFEDPKGQIDKTLFIKRFKGDILLVQMSSMGELTFFLGLQVTQNDDGIFISQDKYVDEILKKFGFSTVKTTSTPMETSKTLLKDAEAEDVNVYLYRSMIGSLMYLTASRPDIIFA</sequence>
<name>A0A6L2L5U3_TANCI</name>
<dbReference type="AlphaFoldDB" id="A0A6L2L5U3"/>
<evidence type="ECO:0000256" key="1">
    <source>
        <dbReference type="SAM" id="MobiDB-lite"/>
    </source>
</evidence>
<evidence type="ECO:0000313" key="4">
    <source>
        <dbReference type="EMBL" id="GEU57221.1"/>
    </source>
</evidence>
<feature type="domain" description="Reverse transcriptase Ty1/copia-type" evidence="2">
    <location>
        <begin position="362"/>
        <end position="428"/>
    </location>
</feature>
<comment type="caution">
    <text evidence="4">The sequence shown here is derived from an EMBL/GenBank/DDBJ whole genome shotgun (WGS) entry which is preliminary data.</text>
</comment>
<dbReference type="Pfam" id="PF25597">
    <property type="entry name" value="SH3_retrovirus"/>
    <property type="match status" value="1"/>
</dbReference>
<accession>A0A6L2L5U3</accession>
<feature type="compositionally biased region" description="Polar residues" evidence="1">
    <location>
        <begin position="263"/>
        <end position="278"/>
    </location>
</feature>
<evidence type="ECO:0000259" key="3">
    <source>
        <dbReference type="Pfam" id="PF25597"/>
    </source>
</evidence>
<proteinExistence type="predicted"/>